<gene>
    <name evidence="3" type="ORF">CHR55_27915</name>
</gene>
<evidence type="ECO:0000313" key="3">
    <source>
        <dbReference type="EMBL" id="PCK24074.1"/>
    </source>
</evidence>
<dbReference type="PROSITE" id="PS50943">
    <property type="entry name" value="HTH_CROC1"/>
    <property type="match status" value="2"/>
</dbReference>
<dbReference type="RefSeq" id="WP_099698589.1">
    <property type="nucleotide sequence ID" value="NZ_JAHREK010000017.1"/>
</dbReference>
<dbReference type="Pfam" id="PF01381">
    <property type="entry name" value="HTH_3"/>
    <property type="match status" value="2"/>
</dbReference>
<evidence type="ECO:0000313" key="4">
    <source>
        <dbReference type="Proteomes" id="UP000230886"/>
    </source>
</evidence>
<dbReference type="GO" id="GO:0005829">
    <property type="term" value="C:cytosol"/>
    <property type="evidence" value="ECO:0007669"/>
    <property type="project" value="TreeGrafter"/>
</dbReference>
<reference evidence="3 4" key="1">
    <citation type="submission" date="2017-07" db="EMBL/GenBank/DDBJ databases">
        <title>Draft sequence of Rhodococcus enclensis 23b-28.</title>
        <authorList>
            <person name="Besaury L."/>
            <person name="Sancelme M."/>
            <person name="Amato P."/>
            <person name="Lallement A."/>
            <person name="Delort A.-M."/>
        </authorList>
    </citation>
    <scope>NUCLEOTIDE SEQUENCE [LARGE SCALE GENOMIC DNA]</scope>
    <source>
        <strain evidence="3 4">23b-28</strain>
    </source>
</reference>
<evidence type="ECO:0000259" key="2">
    <source>
        <dbReference type="PROSITE" id="PS50943"/>
    </source>
</evidence>
<dbReference type="CDD" id="cd00093">
    <property type="entry name" value="HTH_XRE"/>
    <property type="match status" value="2"/>
</dbReference>
<dbReference type="AlphaFoldDB" id="A0A2A5J388"/>
<accession>A0A2A5J388</accession>
<dbReference type="SUPFAM" id="SSF47413">
    <property type="entry name" value="lambda repressor-like DNA-binding domains"/>
    <property type="match status" value="2"/>
</dbReference>
<comment type="caution">
    <text evidence="3">The sequence shown here is derived from an EMBL/GenBank/DDBJ whole genome shotgun (WGS) entry which is preliminary data.</text>
</comment>
<dbReference type="PANTHER" id="PTHR46797:SF24">
    <property type="entry name" value="DNA-BINDING PHAGE PROTEIN"/>
    <property type="match status" value="1"/>
</dbReference>
<dbReference type="InterPro" id="IPR001387">
    <property type="entry name" value="Cro/C1-type_HTH"/>
</dbReference>
<organism evidence="3 4">
    <name type="scientific">Rhodococcus qingshengii</name>
    <dbReference type="NCBI Taxonomy" id="334542"/>
    <lineage>
        <taxon>Bacteria</taxon>
        <taxon>Bacillati</taxon>
        <taxon>Actinomycetota</taxon>
        <taxon>Actinomycetes</taxon>
        <taxon>Mycobacteriales</taxon>
        <taxon>Nocardiaceae</taxon>
        <taxon>Rhodococcus</taxon>
        <taxon>Rhodococcus erythropolis group</taxon>
    </lineage>
</organism>
<sequence>MSRRILRNFVPDALKKRRESLGMSRPDLARFADVSVTAIADWEKGRRTPGIDTLVQVAKALKCEITDLVDVPDGVRSLADLRILAGLTQPQLGRVTNISTTAIGALERAEVRLTDERAAVLAEALGVDAEAVRAGYDKARNRGIGESP</sequence>
<dbReference type="InterPro" id="IPR010982">
    <property type="entry name" value="Lambda_DNA-bd_dom_sf"/>
</dbReference>
<dbReference type="Proteomes" id="UP000230886">
    <property type="component" value="Unassembled WGS sequence"/>
</dbReference>
<evidence type="ECO:0000256" key="1">
    <source>
        <dbReference type="ARBA" id="ARBA00023125"/>
    </source>
</evidence>
<feature type="domain" description="HTH cro/C1-type" evidence="2">
    <location>
        <begin position="78"/>
        <end position="132"/>
    </location>
</feature>
<keyword evidence="1" id="KW-0238">DNA-binding</keyword>
<proteinExistence type="predicted"/>
<dbReference type="Gene3D" id="1.10.260.40">
    <property type="entry name" value="lambda repressor-like DNA-binding domains"/>
    <property type="match status" value="2"/>
</dbReference>
<feature type="domain" description="HTH cro/C1-type" evidence="2">
    <location>
        <begin position="14"/>
        <end position="68"/>
    </location>
</feature>
<protein>
    <submittedName>
        <fullName evidence="3">Transcriptional regulator</fullName>
    </submittedName>
</protein>
<dbReference type="SMART" id="SM00530">
    <property type="entry name" value="HTH_XRE"/>
    <property type="match status" value="2"/>
</dbReference>
<dbReference type="InterPro" id="IPR050807">
    <property type="entry name" value="TransReg_Diox_bact_type"/>
</dbReference>
<dbReference type="EMBL" id="NOVD01000038">
    <property type="protein sequence ID" value="PCK24074.1"/>
    <property type="molecule type" value="Genomic_DNA"/>
</dbReference>
<dbReference type="GO" id="GO:0003700">
    <property type="term" value="F:DNA-binding transcription factor activity"/>
    <property type="evidence" value="ECO:0007669"/>
    <property type="project" value="TreeGrafter"/>
</dbReference>
<name>A0A2A5J388_RHOSG</name>
<dbReference type="GO" id="GO:0003677">
    <property type="term" value="F:DNA binding"/>
    <property type="evidence" value="ECO:0007669"/>
    <property type="project" value="UniProtKB-KW"/>
</dbReference>
<dbReference type="PANTHER" id="PTHR46797">
    <property type="entry name" value="HTH-TYPE TRANSCRIPTIONAL REGULATOR"/>
    <property type="match status" value="1"/>
</dbReference>